<dbReference type="GO" id="GO:0003677">
    <property type="term" value="F:DNA binding"/>
    <property type="evidence" value="ECO:0007669"/>
    <property type="project" value="UniProtKB-KW"/>
</dbReference>
<name>A0A6J6U983_9ZZZZ</name>
<accession>A0A6J6U983</accession>
<dbReference type="PROSITE" id="PS51077">
    <property type="entry name" value="HTH_ICLR"/>
    <property type="match status" value="1"/>
</dbReference>
<dbReference type="InterPro" id="IPR005471">
    <property type="entry name" value="Tscrpt_reg_IclR_N"/>
</dbReference>
<dbReference type="GO" id="GO:0003700">
    <property type="term" value="F:DNA-binding transcription factor activity"/>
    <property type="evidence" value="ECO:0007669"/>
    <property type="project" value="TreeGrafter"/>
</dbReference>
<proteinExistence type="predicted"/>
<dbReference type="InterPro" id="IPR036390">
    <property type="entry name" value="WH_DNA-bd_sf"/>
</dbReference>
<dbReference type="Pfam" id="PF09339">
    <property type="entry name" value="HTH_IclR"/>
    <property type="match status" value="1"/>
</dbReference>
<dbReference type="SMART" id="SM00346">
    <property type="entry name" value="HTH_ICLR"/>
    <property type="match status" value="1"/>
</dbReference>
<keyword evidence="2" id="KW-0238">DNA-binding</keyword>
<dbReference type="InterPro" id="IPR036388">
    <property type="entry name" value="WH-like_DNA-bd_sf"/>
</dbReference>
<dbReference type="PROSITE" id="PS51078">
    <property type="entry name" value="ICLR_ED"/>
    <property type="match status" value="1"/>
</dbReference>
<evidence type="ECO:0000256" key="1">
    <source>
        <dbReference type="ARBA" id="ARBA00023015"/>
    </source>
</evidence>
<protein>
    <submittedName>
        <fullName evidence="6">Unannotated protein</fullName>
    </submittedName>
</protein>
<evidence type="ECO:0000256" key="3">
    <source>
        <dbReference type="ARBA" id="ARBA00023163"/>
    </source>
</evidence>
<dbReference type="Gene3D" id="1.10.10.10">
    <property type="entry name" value="Winged helix-like DNA-binding domain superfamily/Winged helix DNA-binding domain"/>
    <property type="match status" value="1"/>
</dbReference>
<dbReference type="Gene3D" id="3.30.450.40">
    <property type="match status" value="1"/>
</dbReference>
<dbReference type="InterPro" id="IPR014757">
    <property type="entry name" value="Tscrpt_reg_IclR_C"/>
</dbReference>
<keyword evidence="3" id="KW-0804">Transcription</keyword>
<dbReference type="Pfam" id="PF01614">
    <property type="entry name" value="IclR_C"/>
    <property type="match status" value="1"/>
</dbReference>
<evidence type="ECO:0000259" key="4">
    <source>
        <dbReference type="PROSITE" id="PS51077"/>
    </source>
</evidence>
<dbReference type="PANTHER" id="PTHR30136:SF24">
    <property type="entry name" value="HTH-TYPE TRANSCRIPTIONAL REPRESSOR ALLR"/>
    <property type="match status" value="1"/>
</dbReference>
<dbReference type="SUPFAM" id="SSF55781">
    <property type="entry name" value="GAF domain-like"/>
    <property type="match status" value="1"/>
</dbReference>
<dbReference type="EMBL" id="CAEZYW010000329">
    <property type="protein sequence ID" value="CAB4758801.1"/>
    <property type="molecule type" value="Genomic_DNA"/>
</dbReference>
<sequence>MTTAGSLFVGYIGRMAAETSQTLDRGLRVLEVVSESADGLTVTEIAQALGIGRTVVYRLVVTLEQHAFLRRSADGRCRLGLAVLTLGRQVQPVVRDIALPSLRLLADAVGATAHLTVVDGTEALAAVVVEPTRSDVHVAYRMGARHPLESGAGGRAILAARTAAGRALDPPWIVATSDGQQGAYGIAVPVTGVPGLEASVGVVSMRELPEAEVGPRVARAAGEIARALR</sequence>
<dbReference type="AlphaFoldDB" id="A0A6J6U983"/>
<dbReference type="GO" id="GO:0045892">
    <property type="term" value="P:negative regulation of DNA-templated transcription"/>
    <property type="evidence" value="ECO:0007669"/>
    <property type="project" value="TreeGrafter"/>
</dbReference>
<dbReference type="SUPFAM" id="SSF46785">
    <property type="entry name" value="Winged helix' DNA-binding domain"/>
    <property type="match status" value="1"/>
</dbReference>
<dbReference type="InterPro" id="IPR050707">
    <property type="entry name" value="HTH_MetabolicPath_Reg"/>
</dbReference>
<feature type="domain" description="HTH iclR-type" evidence="4">
    <location>
        <begin position="20"/>
        <end position="81"/>
    </location>
</feature>
<dbReference type="InterPro" id="IPR029016">
    <property type="entry name" value="GAF-like_dom_sf"/>
</dbReference>
<keyword evidence="1" id="KW-0805">Transcription regulation</keyword>
<feature type="domain" description="IclR-ED" evidence="5">
    <location>
        <begin position="82"/>
        <end position="229"/>
    </location>
</feature>
<evidence type="ECO:0000313" key="7">
    <source>
        <dbReference type="EMBL" id="CAB4758801.1"/>
    </source>
</evidence>
<evidence type="ECO:0000313" key="6">
    <source>
        <dbReference type="EMBL" id="CAB4756312.1"/>
    </source>
</evidence>
<evidence type="ECO:0000256" key="2">
    <source>
        <dbReference type="ARBA" id="ARBA00023125"/>
    </source>
</evidence>
<evidence type="ECO:0000259" key="5">
    <source>
        <dbReference type="PROSITE" id="PS51078"/>
    </source>
</evidence>
<gene>
    <name evidence="7" type="ORF">UFOPK2786_01715</name>
    <name evidence="6" type="ORF">UFOPK2810_01094</name>
</gene>
<dbReference type="PANTHER" id="PTHR30136">
    <property type="entry name" value="HELIX-TURN-HELIX TRANSCRIPTIONAL REGULATOR, ICLR FAMILY"/>
    <property type="match status" value="1"/>
</dbReference>
<dbReference type="EMBL" id="CAEZYZ010000185">
    <property type="protein sequence ID" value="CAB4756312.1"/>
    <property type="molecule type" value="Genomic_DNA"/>
</dbReference>
<organism evidence="6">
    <name type="scientific">freshwater metagenome</name>
    <dbReference type="NCBI Taxonomy" id="449393"/>
    <lineage>
        <taxon>unclassified sequences</taxon>
        <taxon>metagenomes</taxon>
        <taxon>ecological metagenomes</taxon>
    </lineage>
</organism>
<reference evidence="6" key="1">
    <citation type="submission" date="2020-05" db="EMBL/GenBank/DDBJ databases">
        <authorList>
            <person name="Chiriac C."/>
            <person name="Salcher M."/>
            <person name="Ghai R."/>
            <person name="Kavagutti S V."/>
        </authorList>
    </citation>
    <scope>NUCLEOTIDE SEQUENCE</scope>
</reference>